<organism evidence="1 2">
    <name type="scientific">Coniosporium uncinatum</name>
    <dbReference type="NCBI Taxonomy" id="93489"/>
    <lineage>
        <taxon>Eukaryota</taxon>
        <taxon>Fungi</taxon>
        <taxon>Dikarya</taxon>
        <taxon>Ascomycota</taxon>
        <taxon>Pezizomycotina</taxon>
        <taxon>Dothideomycetes</taxon>
        <taxon>Dothideomycetes incertae sedis</taxon>
        <taxon>Coniosporium</taxon>
    </lineage>
</organism>
<gene>
    <name evidence="1" type="ORF">LTS18_012219</name>
</gene>
<reference evidence="1" key="1">
    <citation type="submission" date="2024-09" db="EMBL/GenBank/DDBJ databases">
        <title>Black Yeasts Isolated from many extreme environments.</title>
        <authorList>
            <person name="Coleine C."/>
            <person name="Stajich J.E."/>
            <person name="Selbmann L."/>
        </authorList>
    </citation>
    <scope>NUCLEOTIDE SEQUENCE</scope>
    <source>
        <strain evidence="1">CCFEE 5737</strain>
    </source>
</reference>
<sequence length="332" mass="36578">MSGLKLGLNLGKKIANAPVRPAPKPKGFFGDDEDDAQEDVKSGDGSENITTFDLDDRTTNPKVAATSDSKAASKIPSKTKGASLYGDLSSLHSARKHTEQATELDPTIYDYDAAYDAIHAKTEAKKATERLDAQQRKPKYIGNLLESAEVRKRDQLRAKDKLLQREREAEGEEFADKEKFVTSAYKAQQEEVRRLEEEEKRKEEEEAKKKRAAGMQGFYRSMMDQDEKKHQEAMEAAAEAGKQGTPKDEENVEKEKTEAELAREANAKGGNIIINDEGQVADKRQLLSAGLNVAPKPKGAATAPTAASKAGAQQQAYQGRNANHKAMRDRQT</sequence>
<evidence type="ECO:0000313" key="1">
    <source>
        <dbReference type="EMBL" id="KAK3052829.1"/>
    </source>
</evidence>
<dbReference type="Proteomes" id="UP001186974">
    <property type="component" value="Unassembled WGS sequence"/>
</dbReference>
<proteinExistence type="predicted"/>
<name>A0ACC3CXY2_9PEZI</name>
<dbReference type="EMBL" id="JAWDJW010009957">
    <property type="protein sequence ID" value="KAK3052829.1"/>
    <property type="molecule type" value="Genomic_DNA"/>
</dbReference>
<accession>A0ACC3CXY2</accession>
<keyword evidence="2" id="KW-1185">Reference proteome</keyword>
<protein>
    <submittedName>
        <fullName evidence="1">Uncharacterized protein</fullName>
    </submittedName>
</protein>
<evidence type="ECO:0000313" key="2">
    <source>
        <dbReference type="Proteomes" id="UP001186974"/>
    </source>
</evidence>
<feature type="non-terminal residue" evidence="1">
    <location>
        <position position="332"/>
    </location>
</feature>
<comment type="caution">
    <text evidence="1">The sequence shown here is derived from an EMBL/GenBank/DDBJ whole genome shotgun (WGS) entry which is preliminary data.</text>
</comment>